<feature type="compositionally biased region" description="Low complexity" evidence="6">
    <location>
        <begin position="1482"/>
        <end position="1494"/>
    </location>
</feature>
<feature type="region of interest" description="Disordered" evidence="6">
    <location>
        <begin position="1203"/>
        <end position="1382"/>
    </location>
</feature>
<dbReference type="EMBL" id="CAXHTA020000021">
    <property type="protein sequence ID" value="CAL5229780.1"/>
    <property type="molecule type" value="Genomic_DNA"/>
</dbReference>
<dbReference type="EC" id="2.7.11.1" evidence="1"/>
<feature type="region of interest" description="Disordered" evidence="6">
    <location>
        <begin position="1418"/>
        <end position="1503"/>
    </location>
</feature>
<feature type="compositionally biased region" description="Acidic residues" evidence="6">
    <location>
        <begin position="1465"/>
        <end position="1481"/>
    </location>
</feature>
<dbReference type="Proteomes" id="UP001497392">
    <property type="component" value="Unassembled WGS sequence"/>
</dbReference>
<evidence type="ECO:0000256" key="2">
    <source>
        <dbReference type="ARBA" id="ARBA00022679"/>
    </source>
</evidence>
<dbReference type="InterPro" id="IPR029021">
    <property type="entry name" value="Prot-tyrosine_phosphatase-like"/>
</dbReference>
<dbReference type="InterPro" id="IPR000719">
    <property type="entry name" value="Prot_kinase_dom"/>
</dbReference>
<feature type="region of interest" description="Disordered" evidence="6">
    <location>
        <begin position="286"/>
        <end position="337"/>
    </location>
</feature>
<dbReference type="CDD" id="cd00180">
    <property type="entry name" value="PKc"/>
    <property type="match status" value="1"/>
</dbReference>
<dbReference type="InterPro" id="IPR050660">
    <property type="entry name" value="NEK_Ser/Thr_kinase"/>
</dbReference>
<feature type="region of interest" description="Disordered" evidence="6">
    <location>
        <begin position="643"/>
        <end position="705"/>
    </location>
</feature>
<feature type="region of interest" description="Disordered" evidence="6">
    <location>
        <begin position="2191"/>
        <end position="2211"/>
    </location>
</feature>
<organism evidence="8 9">
    <name type="scientific">Coccomyxa viridis</name>
    <dbReference type="NCBI Taxonomy" id="1274662"/>
    <lineage>
        <taxon>Eukaryota</taxon>
        <taxon>Viridiplantae</taxon>
        <taxon>Chlorophyta</taxon>
        <taxon>core chlorophytes</taxon>
        <taxon>Trebouxiophyceae</taxon>
        <taxon>Trebouxiophyceae incertae sedis</taxon>
        <taxon>Coccomyxaceae</taxon>
        <taxon>Coccomyxa</taxon>
    </lineage>
</organism>
<feature type="compositionally biased region" description="Basic and acidic residues" evidence="6">
    <location>
        <begin position="643"/>
        <end position="657"/>
    </location>
</feature>
<dbReference type="Gene3D" id="1.10.510.10">
    <property type="entry name" value="Transferase(Phosphotransferase) domain 1"/>
    <property type="match status" value="1"/>
</dbReference>
<dbReference type="PANTHER" id="PTHR43671:SF13">
    <property type="entry name" value="SERINE_THREONINE-PROTEIN KINASE NEK2"/>
    <property type="match status" value="1"/>
</dbReference>
<feature type="compositionally biased region" description="Polar residues" evidence="6">
    <location>
        <begin position="1562"/>
        <end position="1577"/>
    </location>
</feature>
<dbReference type="PROSITE" id="PS00108">
    <property type="entry name" value="PROTEIN_KINASE_ST"/>
    <property type="match status" value="1"/>
</dbReference>
<dbReference type="Pfam" id="PF00069">
    <property type="entry name" value="Pkinase"/>
    <property type="match status" value="1"/>
</dbReference>
<keyword evidence="3" id="KW-0547">Nucleotide-binding</keyword>
<evidence type="ECO:0000256" key="1">
    <source>
        <dbReference type="ARBA" id="ARBA00012513"/>
    </source>
</evidence>
<feature type="compositionally biased region" description="Low complexity" evidence="6">
    <location>
        <begin position="1341"/>
        <end position="1352"/>
    </location>
</feature>
<feature type="compositionally biased region" description="Acidic residues" evidence="6">
    <location>
        <begin position="957"/>
        <end position="971"/>
    </location>
</feature>
<evidence type="ECO:0000256" key="5">
    <source>
        <dbReference type="ARBA" id="ARBA00022840"/>
    </source>
</evidence>
<feature type="region of interest" description="Disordered" evidence="6">
    <location>
        <begin position="1562"/>
        <end position="1585"/>
    </location>
</feature>
<feature type="domain" description="Protein kinase" evidence="7">
    <location>
        <begin position="1716"/>
        <end position="2010"/>
    </location>
</feature>
<sequence>MQKVSLAVRPVDRPILQEFHIPEAANLPLTCIFVHLYRLDDRLFRQELRERGQELKQLGRPINTPDGQIRWRVLMPGPRLLHVQRLTRVLVPHVAQLIADAEAHPGFTKAMPNGEQLHSRLLDVNPLIAPNAQGIFICLLSSAGQPVHAMITVSMKAACLQLTRMDDSRHSSHVASLQDALGKLPELAATHTPHKPRQPAVYSLHADTCGIIPIVGDALDASLLGPVHQHHMQQRSPLSRVLHGTAKKSNRVAPLADEPSPGTLTQAPHRAQLPAHAANTGAQLRPQLQGSVSSAEAAQKALESPPKASAAAAEPLPSSPCRSPFARTSQEQEREKQHIERALEQIRVARGLSELWAGLRQLKADRATAKSGWADEWISHEALEAMVIWAANQDGVSAMDSSAMGKAVSREAAALVTEASNESAAARRLAAQMGATLAQRLPSMALLQLFLDLVEIPAVKQAAASGTLAEKLAAHLEALWPVCDVVAALDRKDTPSWRESPRLEGIMLAKPGCKPVFVPKLALPALASPKDPGANSRGSRLGLSSQGSGAFAVTPLQRLLSPSFLTPDNTFRLPTEHAQESACARLTALGRHVGSGLMAADMAAMLAQKRQESLARAEALAPRLSLPLKNLTAHRIEILTDRSMSDSPVKAEEHSDAGQRSAQSSPVKMSPLRASVARRLNMSHTPSSLSAARAGPPPGEEEQGHLPSMLMQSLLSARSAASGCKASPSLAKAVTSQLLTLCRGRDSESAQQKELCMALLETCTTQWQDPRDMLQTSAWRSNNSKASQHVLFPAIAHELRTACQLYAQGMPLPALERAEKLLGLAQQFLERAASPALPDLAQAHLAKPLSQLSAMLAGMGPFSDWHAAAKGVLNAQLQLSALMLERCKDASLGRRLISWALQDPCVAPFKSRVFTEAAAAAQAGPRGKSSVDICCSFANYYTALAELLSRQPGWGQAEDDPSPGSEEDEDGFASPGPCARGAEVLVSSAAGPALATGAALTRRRALAKLAFLVELPNGVIACMLGQAPPAAGQQACLQTMAALRLLRAVLGAPGNPFVSDWALVDFYGQYHFLHFARLFHDLPGGGAPLTSLCKAHLQVLRAMAGSKSKAVRQQFMQLHVLDMLVRELSLEYEAQQIRPPAAPCLTSSTSSSAGDFSAEAASCAASPALSLGGMKIPRLHLSPAPSATAAELRGIPAMRLSPAPSGAAKVPPLRLSPAPSAGPVLESRAGSAIGQPSRSGSCGKERKNEQAGRLATLNGAAPLQAPGMPQKVPALNLPGRLKASKPPLGSSRATPRMQLTARSTGGLLGSARPSSAPLGSARSSPTGPLTAAMPRLGRTVSAAAALAQSAESPSRRSATAAPHVQQLSSSGQITPRQQVSWRGKAVAKVPSSPFAANIVADSRSPSADVVLLHTSCATVPERSDEADQDTSPVDSPEDAQSKPPALAAAQQSPVPPLRLDNLPPESEDESCGSDADSDAEATAEAQDGDAAAGNAGNGLGIELTGDADEDVRRMMALEGYDSDSSSYSSDDGSMDGDVGFEPETDGTTGAVPVLDLTASMRLSQRSSEHTPTSQGDSGNHPGQLGRLEKLAQGKGKMQAAQQHSHAPDVAPLLMRSYLDQRAKRLLYADKDLHVLVLDTVLELLLSEHGQLDAAYCCLQPLEQRRQNVLYMLGHHLNHPANAAVTAPLLERAAKIGQPAVRLLRILCARLFSGEKYLQQKRIARGAYAEVFSCSFTEAGRQENVVLKVMDMPRSIHDSCRQVDVFSEIAVLERFKGRPGMCQLLDYGLDGDDFIMVLRHYSGSLKSWRAQMPGCPDGQLRLYLQIFRDIVSSVQDLEAEQVVHFDLKCDNILLEALEAPTDPAALPFRVVLSDFGESRMYASTSSALTVRNRGTEYMKSPEMLVVGNATNQTRSNHDRRRREGAGTPADVWALGCLLYELLTGRILFYDPDWIRFFIRLTQSKEDIIPADRMAAVAHLPGVEKLLRCMLVRDPARRATLADISRRVQKLLESVPVAQHIPEASLPAAMAPSRSDSTGTRLQPSGSNASAIGISAQYSLAEHYLDAFTPVAERLLLGSVQGLERAHRLADHRISHAIILCCGPEDDGGSSHRRHTHAGHNPEWLQGDTMLAAATASCVAADVKCKVIPIGPLPSSQASASSTAEQGLLRAMPAILRLISSALNEHASCESPCWDSAGSPSRAPHSSQPFPGQTLHHTRIAQQEPGNVLLAAAAGYEGEAAVATIAHIMRQQRLSPYDATLAARYQHSALHLQEHNERQLSSWASFAVSPGQAPSH</sequence>
<dbReference type="PANTHER" id="PTHR43671">
    <property type="entry name" value="SERINE/THREONINE-PROTEIN KINASE NEK"/>
    <property type="match status" value="1"/>
</dbReference>
<dbReference type="PROSITE" id="PS50011">
    <property type="entry name" value="PROTEIN_KINASE_DOM"/>
    <property type="match status" value="1"/>
</dbReference>
<reference evidence="8 9" key="1">
    <citation type="submission" date="2024-06" db="EMBL/GenBank/DDBJ databases">
        <authorList>
            <person name="Kraege A."/>
            <person name="Thomma B."/>
        </authorList>
    </citation>
    <scope>NUCLEOTIDE SEQUENCE [LARGE SCALE GENOMIC DNA]</scope>
</reference>
<dbReference type="InterPro" id="IPR011009">
    <property type="entry name" value="Kinase-like_dom_sf"/>
</dbReference>
<keyword evidence="5" id="KW-0067">ATP-binding</keyword>
<protein>
    <recommendedName>
        <fullName evidence="1">non-specific serine/threonine protein kinase</fullName>
        <ecNumber evidence="1">2.7.11.1</ecNumber>
    </recommendedName>
</protein>
<dbReference type="InterPro" id="IPR008271">
    <property type="entry name" value="Ser/Thr_kinase_AS"/>
</dbReference>
<dbReference type="SUPFAM" id="SSF56112">
    <property type="entry name" value="Protein kinase-like (PK-like)"/>
    <property type="match status" value="1"/>
</dbReference>
<evidence type="ECO:0000313" key="9">
    <source>
        <dbReference type="Proteomes" id="UP001497392"/>
    </source>
</evidence>
<feature type="compositionally biased region" description="Low complexity" evidence="6">
    <location>
        <begin position="300"/>
        <end position="320"/>
    </location>
</feature>
<feature type="compositionally biased region" description="Polar residues" evidence="6">
    <location>
        <begin position="1365"/>
        <end position="1380"/>
    </location>
</feature>
<name>A0ABP1GET3_9CHLO</name>
<feature type="compositionally biased region" description="Polar residues" evidence="6">
    <location>
        <begin position="286"/>
        <end position="296"/>
    </location>
</feature>
<feature type="region of interest" description="Disordered" evidence="6">
    <location>
        <begin position="952"/>
        <end position="974"/>
    </location>
</feature>
<feature type="region of interest" description="Disordered" evidence="6">
    <location>
        <begin position="1519"/>
        <end position="1550"/>
    </location>
</feature>
<feature type="compositionally biased region" description="Polar residues" evidence="6">
    <location>
        <begin position="2032"/>
        <end position="2042"/>
    </location>
</feature>
<dbReference type="Gene3D" id="3.90.190.10">
    <property type="entry name" value="Protein tyrosine phosphatase superfamily"/>
    <property type="match status" value="1"/>
</dbReference>
<accession>A0ABP1GET3</accession>
<dbReference type="SMART" id="SM00220">
    <property type="entry name" value="S_TKc"/>
    <property type="match status" value="1"/>
</dbReference>
<evidence type="ECO:0000259" key="7">
    <source>
        <dbReference type="PROSITE" id="PS50011"/>
    </source>
</evidence>
<evidence type="ECO:0000256" key="6">
    <source>
        <dbReference type="SAM" id="MobiDB-lite"/>
    </source>
</evidence>
<proteinExistence type="predicted"/>
<feature type="compositionally biased region" description="Acidic residues" evidence="6">
    <location>
        <begin position="1532"/>
        <end position="1544"/>
    </location>
</feature>
<evidence type="ECO:0000313" key="8">
    <source>
        <dbReference type="EMBL" id="CAL5229780.1"/>
    </source>
</evidence>
<evidence type="ECO:0000256" key="3">
    <source>
        <dbReference type="ARBA" id="ARBA00022741"/>
    </source>
</evidence>
<keyword evidence="2" id="KW-0808">Transferase</keyword>
<keyword evidence="9" id="KW-1185">Reference proteome</keyword>
<comment type="caution">
    <text evidence="8">The sequence shown here is derived from an EMBL/GenBank/DDBJ whole genome shotgun (WGS) entry which is preliminary data.</text>
</comment>
<feature type="compositionally biased region" description="Polar residues" evidence="6">
    <location>
        <begin position="658"/>
        <end position="667"/>
    </location>
</feature>
<evidence type="ECO:0000256" key="4">
    <source>
        <dbReference type="ARBA" id="ARBA00022777"/>
    </source>
</evidence>
<feature type="compositionally biased region" description="Low complexity" evidence="6">
    <location>
        <begin position="1522"/>
        <end position="1531"/>
    </location>
</feature>
<keyword evidence="4" id="KW-0418">Kinase</keyword>
<gene>
    <name evidence="8" type="primary">g13169</name>
    <name evidence="8" type="ORF">VP750_LOCUS11686</name>
</gene>
<feature type="region of interest" description="Disordered" evidence="6">
    <location>
        <begin position="2025"/>
        <end position="2044"/>
    </location>
</feature>